<keyword evidence="9" id="KW-0520">NAD</keyword>
<keyword evidence="9 11" id="KW-0496">Mitochondrion</keyword>
<keyword evidence="9" id="KW-1278">Translocase</keyword>
<feature type="signal peptide" evidence="10">
    <location>
        <begin position="1"/>
        <end position="30"/>
    </location>
</feature>
<keyword evidence="10" id="KW-0732">Signal</keyword>
<dbReference type="InterPro" id="IPR000440">
    <property type="entry name" value="NADH_UbQ/plastoQ_OxRdtase_su3"/>
</dbReference>
<keyword evidence="5 9" id="KW-0812">Transmembrane</keyword>
<dbReference type="PANTHER" id="PTHR11058:SF9">
    <property type="entry name" value="NADH-UBIQUINONE OXIDOREDUCTASE CHAIN 3"/>
    <property type="match status" value="1"/>
</dbReference>
<feature type="transmembrane region" description="Helical" evidence="9">
    <location>
        <begin position="57"/>
        <end position="82"/>
    </location>
</feature>
<proteinExistence type="inferred from homology"/>
<feature type="transmembrane region" description="Helical" evidence="9">
    <location>
        <begin position="89"/>
        <end position="109"/>
    </location>
</feature>
<evidence type="ECO:0000256" key="2">
    <source>
        <dbReference type="ARBA" id="ARBA00008472"/>
    </source>
</evidence>
<feature type="chain" id="PRO_5016789920" description="NADH-ubiquinone oxidoreductase chain 3" evidence="10">
    <location>
        <begin position="31"/>
        <end position="118"/>
    </location>
</feature>
<evidence type="ECO:0000256" key="6">
    <source>
        <dbReference type="ARBA" id="ARBA00022989"/>
    </source>
</evidence>
<evidence type="ECO:0000256" key="3">
    <source>
        <dbReference type="ARBA" id="ARBA00021007"/>
    </source>
</evidence>
<keyword evidence="9" id="KW-0679">Respiratory chain</keyword>
<name>A0A343YNC9_9MOLL</name>
<dbReference type="GO" id="GO:0008137">
    <property type="term" value="F:NADH dehydrogenase (ubiquinone) activity"/>
    <property type="evidence" value="ECO:0007669"/>
    <property type="project" value="UniProtKB-UniRule"/>
</dbReference>
<dbReference type="AlphaFoldDB" id="A0A343YNC9"/>
<keyword evidence="6 9" id="KW-1133">Transmembrane helix</keyword>
<keyword evidence="4 9" id="KW-0813">Transport</keyword>
<comment type="subcellular location">
    <subcellularLocation>
        <location evidence="1">Membrane</location>
    </subcellularLocation>
    <subcellularLocation>
        <location evidence="9">Mitochondrion membrane</location>
        <topology evidence="9">Multi-pass membrane protein</topology>
    </subcellularLocation>
</comment>
<evidence type="ECO:0000256" key="5">
    <source>
        <dbReference type="ARBA" id="ARBA00022692"/>
    </source>
</evidence>
<gene>
    <name evidence="11" type="primary">ND3</name>
</gene>
<keyword evidence="7 9" id="KW-0472">Membrane</keyword>
<reference evidence="11" key="1">
    <citation type="journal article" date="2018" name="Mol. Phylogenet. Evol.">
        <title>Mitogenomics reveals phylogenetic relationships of caudofoveate aplacophoran molluscs.</title>
        <authorList>
            <person name="Mikkelsen N.T."/>
            <person name="Kocot K.M."/>
            <person name="Halanych K.M."/>
        </authorList>
    </citation>
    <scope>NUCLEOTIDE SEQUENCE</scope>
</reference>
<evidence type="ECO:0000256" key="1">
    <source>
        <dbReference type="ARBA" id="ARBA00004370"/>
    </source>
</evidence>
<accession>A0A343YNC9</accession>
<dbReference type="Pfam" id="PF00507">
    <property type="entry name" value="Oxidored_q4"/>
    <property type="match status" value="1"/>
</dbReference>
<dbReference type="GO" id="GO:0030964">
    <property type="term" value="C:NADH dehydrogenase complex"/>
    <property type="evidence" value="ECO:0007669"/>
    <property type="project" value="TreeGrafter"/>
</dbReference>
<keyword evidence="9" id="KW-0249">Electron transport</keyword>
<evidence type="ECO:0000256" key="7">
    <source>
        <dbReference type="ARBA" id="ARBA00023136"/>
    </source>
</evidence>
<dbReference type="Gene3D" id="1.20.58.1610">
    <property type="entry name" value="NADH:ubiquinone/plastoquinone oxidoreductase, chain 3"/>
    <property type="match status" value="1"/>
</dbReference>
<evidence type="ECO:0000256" key="9">
    <source>
        <dbReference type="RuleBase" id="RU003640"/>
    </source>
</evidence>
<dbReference type="InterPro" id="IPR038430">
    <property type="entry name" value="NDAH_ubi_oxred_su3_sf"/>
</dbReference>
<evidence type="ECO:0000256" key="10">
    <source>
        <dbReference type="SAM" id="SignalP"/>
    </source>
</evidence>
<evidence type="ECO:0000313" key="11">
    <source>
        <dbReference type="EMBL" id="AWL21436.1"/>
    </source>
</evidence>
<evidence type="ECO:0000256" key="8">
    <source>
        <dbReference type="ARBA" id="ARBA00049551"/>
    </source>
</evidence>
<comment type="similarity">
    <text evidence="2 9">Belongs to the complex I subunit 3 family.</text>
</comment>
<evidence type="ECO:0000256" key="4">
    <source>
        <dbReference type="ARBA" id="ARBA00022448"/>
    </source>
</evidence>
<sequence>MMAYIFSTAALCCMVMLMLTAHWALAPASGSERESTAPFECGFDSASKMRLPFSTRFFLLAVIFVIFDIEMILLLPLVVLMVKTMSIPTLWLFSLFIAILAAGTLYEWYTGALSWFSA</sequence>
<comment type="catalytic activity">
    <reaction evidence="8 9">
        <text>a ubiquinone + NADH + 5 H(+)(in) = a ubiquinol + NAD(+) + 4 H(+)(out)</text>
        <dbReference type="Rhea" id="RHEA:29091"/>
        <dbReference type="Rhea" id="RHEA-COMP:9565"/>
        <dbReference type="Rhea" id="RHEA-COMP:9566"/>
        <dbReference type="ChEBI" id="CHEBI:15378"/>
        <dbReference type="ChEBI" id="CHEBI:16389"/>
        <dbReference type="ChEBI" id="CHEBI:17976"/>
        <dbReference type="ChEBI" id="CHEBI:57540"/>
        <dbReference type="ChEBI" id="CHEBI:57945"/>
        <dbReference type="EC" id="7.1.1.2"/>
    </reaction>
</comment>
<keyword evidence="9" id="KW-0830">Ubiquinone</keyword>
<organism evidence="11">
    <name type="scientific">Spathoderma clenchi</name>
    <dbReference type="NCBI Taxonomy" id="1638910"/>
    <lineage>
        <taxon>Eukaryota</taxon>
        <taxon>Metazoa</taxon>
        <taxon>Spiralia</taxon>
        <taxon>Lophotrochozoa</taxon>
        <taxon>Mollusca</taxon>
        <taxon>Aplacophora</taxon>
        <taxon>Caudofoveata</taxon>
        <taxon>Chaetodermatida</taxon>
        <taxon>Prochaetodermatidae</taxon>
        <taxon>Spathoderma</taxon>
    </lineage>
</organism>
<dbReference type="GO" id="GO:0031966">
    <property type="term" value="C:mitochondrial membrane"/>
    <property type="evidence" value="ECO:0007669"/>
    <property type="project" value="UniProtKB-SubCell"/>
</dbReference>
<geneLocation type="mitochondrion" evidence="11"/>
<dbReference type="EMBL" id="MF579534">
    <property type="protein sequence ID" value="AWL21436.1"/>
    <property type="molecule type" value="Genomic_DNA"/>
</dbReference>
<comment type="function">
    <text evidence="9">Core subunit of the mitochondrial membrane respiratory chain NADH dehydrogenase (Complex I) which catalyzes electron transfer from NADH through the respiratory chain, using ubiquinone as an electron acceptor. Essential for the catalytic activity of complex I.</text>
</comment>
<protein>
    <recommendedName>
        <fullName evidence="3 9">NADH-ubiquinone oxidoreductase chain 3</fullName>
        <ecNumber evidence="9">7.1.1.2</ecNumber>
    </recommendedName>
</protein>
<dbReference type="PANTHER" id="PTHR11058">
    <property type="entry name" value="NADH-UBIQUINONE OXIDOREDUCTASE CHAIN 3"/>
    <property type="match status" value="1"/>
</dbReference>
<dbReference type="EC" id="7.1.1.2" evidence="9"/>